<dbReference type="Pfam" id="PF00534">
    <property type="entry name" value="Glycos_transf_1"/>
    <property type="match status" value="1"/>
</dbReference>
<dbReference type="PANTHER" id="PTHR45947">
    <property type="entry name" value="SULFOQUINOVOSYL TRANSFERASE SQD2"/>
    <property type="match status" value="1"/>
</dbReference>
<dbReference type="PANTHER" id="PTHR45947:SF3">
    <property type="entry name" value="SULFOQUINOVOSYL TRANSFERASE SQD2"/>
    <property type="match status" value="1"/>
</dbReference>
<dbReference type="OrthoDB" id="9801573at2"/>
<gene>
    <name evidence="3" type="ORF">B5P45_25100</name>
</gene>
<reference evidence="4" key="1">
    <citation type="journal article" date="2017" name="Int J Environ Stud">
        <title>Does the Miocene-Pliocene relict legume Oxytropis triphylla form nitrogen-fixing nodules with a combination of bacterial strains?</title>
        <authorList>
            <person name="Safronova V."/>
            <person name="Belimov A."/>
            <person name="Sazanova A."/>
            <person name="Kuznetsova I."/>
            <person name="Popova J."/>
            <person name="Andronov E."/>
            <person name="Verkhozina A."/>
            <person name="Tikhonovich I."/>
        </authorList>
    </citation>
    <scope>NUCLEOTIDE SEQUENCE [LARGE SCALE GENOMIC DNA]</scope>
    <source>
        <strain evidence="4">Tri-38</strain>
    </source>
</reference>
<feature type="domain" description="Glycosyltransferase subfamily 4-like N-terminal" evidence="2">
    <location>
        <begin position="16"/>
        <end position="187"/>
    </location>
</feature>
<name>A0A2N9VS37_9HYPH</name>
<keyword evidence="4" id="KW-1185">Reference proteome</keyword>
<protein>
    <submittedName>
        <fullName evidence="3">Glycosyl transferase</fullName>
    </submittedName>
</protein>
<comment type="caution">
    <text evidence="3">The sequence shown here is derived from an EMBL/GenBank/DDBJ whole genome shotgun (WGS) entry which is preliminary data.</text>
</comment>
<evidence type="ECO:0000259" key="2">
    <source>
        <dbReference type="Pfam" id="PF13439"/>
    </source>
</evidence>
<dbReference type="Gene3D" id="3.40.50.2000">
    <property type="entry name" value="Glycogen Phosphorylase B"/>
    <property type="match status" value="2"/>
</dbReference>
<dbReference type="GO" id="GO:0016757">
    <property type="term" value="F:glycosyltransferase activity"/>
    <property type="evidence" value="ECO:0007669"/>
    <property type="project" value="InterPro"/>
</dbReference>
<dbReference type="RefSeq" id="WP_100001350.1">
    <property type="nucleotide sequence ID" value="NZ_CP017940.1"/>
</dbReference>
<accession>A0A2N9VS37</accession>
<keyword evidence="3" id="KW-0808">Transferase</keyword>
<dbReference type="InterPro" id="IPR028098">
    <property type="entry name" value="Glyco_trans_4-like_N"/>
</dbReference>
<dbReference type="Proteomes" id="UP000232163">
    <property type="component" value="Unassembled WGS sequence"/>
</dbReference>
<dbReference type="KEGG" id="pht:BLM14_14640"/>
<proteinExistence type="predicted"/>
<dbReference type="AlphaFoldDB" id="A0A2N9VS37"/>
<evidence type="ECO:0000313" key="4">
    <source>
        <dbReference type="Proteomes" id="UP000232163"/>
    </source>
</evidence>
<dbReference type="EMBL" id="MZMT01000053">
    <property type="protein sequence ID" value="PIO42305.1"/>
    <property type="molecule type" value="Genomic_DNA"/>
</dbReference>
<evidence type="ECO:0000259" key="1">
    <source>
        <dbReference type="Pfam" id="PF00534"/>
    </source>
</evidence>
<dbReference type="Pfam" id="PF13439">
    <property type="entry name" value="Glyco_transf_4"/>
    <property type="match status" value="1"/>
</dbReference>
<dbReference type="InterPro" id="IPR050194">
    <property type="entry name" value="Glycosyltransferase_grp1"/>
</dbReference>
<evidence type="ECO:0000313" key="3">
    <source>
        <dbReference type="EMBL" id="PIO42305.1"/>
    </source>
</evidence>
<organism evidence="3 4">
    <name type="scientific">Phyllobacterium zundukense</name>
    <dbReference type="NCBI Taxonomy" id="1867719"/>
    <lineage>
        <taxon>Bacteria</taxon>
        <taxon>Pseudomonadati</taxon>
        <taxon>Pseudomonadota</taxon>
        <taxon>Alphaproteobacteria</taxon>
        <taxon>Hyphomicrobiales</taxon>
        <taxon>Phyllobacteriaceae</taxon>
        <taxon>Phyllobacterium</taxon>
    </lineage>
</organism>
<sequence length="409" mass="45696">MKVAIVHYWLLSMRGGEKVLEALSEIYPEADIFTLVYNPDAISGRLKNHKITTSFLQKIPGSKKHYQMLLPLMPLALESMNLTEYDLIISSESGPAKGIIPKPDAVHVCYCHSPMRYIWDHYFFYHASSGFLKRLFMPVIASWLRQWDVSTSARVDCFVANSRHIANRVQKYYRRDAVVIHPPVSVDDFAISDSTGDFYLCAGQLVGYKRVDLAVDAFTAMNKNLVVIGTGEEMEKLKNRAGPTIRFLDHQPFASLKSHMARCKALIFPGEEDFGIVPVEVMASGRPVIAFGRGGAVDTVIDGLSGVLFSEQTVDSLTESVNRFEAMADSFSPTAIRTHSLRFSKDNFKKKIVALVRKEFERRAVRATVDQIEANAPAVGEVWGKTNGLVLSMKAKQPQANSNVMRPTL</sequence>
<feature type="domain" description="Glycosyl transferase family 1" evidence="1">
    <location>
        <begin position="194"/>
        <end position="326"/>
    </location>
</feature>
<dbReference type="SUPFAM" id="SSF53756">
    <property type="entry name" value="UDP-Glycosyltransferase/glycogen phosphorylase"/>
    <property type="match status" value="1"/>
</dbReference>
<dbReference type="InterPro" id="IPR001296">
    <property type="entry name" value="Glyco_trans_1"/>
</dbReference>